<dbReference type="Proteomes" id="UP000501534">
    <property type="component" value="Chromosome"/>
</dbReference>
<gene>
    <name evidence="2" type="ORF">DSM104443_02320</name>
</gene>
<dbReference type="PANTHER" id="PTHR36840:SF1">
    <property type="entry name" value="BLL5714 PROTEIN"/>
    <property type="match status" value="1"/>
</dbReference>
<accession>A0A6M4H0B4</accession>
<evidence type="ECO:0008006" key="4">
    <source>
        <dbReference type="Google" id="ProtNLM"/>
    </source>
</evidence>
<dbReference type="Pfam" id="PF06772">
    <property type="entry name" value="LtrA"/>
    <property type="match status" value="1"/>
</dbReference>
<evidence type="ECO:0000256" key="1">
    <source>
        <dbReference type="SAM" id="Phobius"/>
    </source>
</evidence>
<feature type="transmembrane region" description="Helical" evidence="1">
    <location>
        <begin position="273"/>
        <end position="294"/>
    </location>
</feature>
<protein>
    <recommendedName>
        <fullName evidence="4">Low temperature requirement protein LtrA</fullName>
    </recommendedName>
</protein>
<reference evidence="2 3" key="1">
    <citation type="submission" date="2020-04" db="EMBL/GenBank/DDBJ databases">
        <title>Usitatibacter rugosus gen. nov., sp. nov. and Usitatibacter palustris sp. nov., novel members of Usitatibacteraceae fam. nov. within the order Nitrosomonadales isolated from soil.</title>
        <authorList>
            <person name="Huber K.J."/>
            <person name="Neumann-Schaal M."/>
            <person name="Geppert A."/>
            <person name="Luckner M."/>
            <person name="Wanner G."/>
            <person name="Overmann J."/>
        </authorList>
    </citation>
    <scope>NUCLEOTIDE SEQUENCE [LARGE SCALE GENOMIC DNA]</scope>
    <source>
        <strain evidence="2 3">0125_3</strain>
    </source>
</reference>
<feature type="transmembrane region" description="Helical" evidence="1">
    <location>
        <begin position="207"/>
        <end position="227"/>
    </location>
</feature>
<feature type="transmembrane region" description="Helical" evidence="1">
    <location>
        <begin position="142"/>
        <end position="159"/>
    </location>
</feature>
<feature type="transmembrane region" description="Helical" evidence="1">
    <location>
        <begin position="165"/>
        <end position="186"/>
    </location>
</feature>
<dbReference type="EMBL" id="CP053069">
    <property type="protein sequence ID" value="QJR11247.1"/>
    <property type="molecule type" value="Genomic_DNA"/>
</dbReference>
<feature type="transmembrane region" description="Helical" evidence="1">
    <location>
        <begin position="346"/>
        <end position="377"/>
    </location>
</feature>
<dbReference type="KEGG" id="uru:DSM104443_02320"/>
<keyword evidence="1" id="KW-0812">Transmembrane</keyword>
<feature type="transmembrane region" description="Helical" evidence="1">
    <location>
        <begin position="47"/>
        <end position="70"/>
    </location>
</feature>
<evidence type="ECO:0000313" key="2">
    <source>
        <dbReference type="EMBL" id="QJR11247.1"/>
    </source>
</evidence>
<name>A0A6M4H0B4_9PROT</name>
<dbReference type="RefSeq" id="WP_171092441.1">
    <property type="nucleotide sequence ID" value="NZ_CP053069.1"/>
</dbReference>
<feature type="transmembrane region" description="Helical" evidence="1">
    <location>
        <begin position="108"/>
        <end position="130"/>
    </location>
</feature>
<keyword evidence="3" id="KW-1185">Reference proteome</keyword>
<dbReference type="InterPro" id="IPR010640">
    <property type="entry name" value="Low_temperature_requirement_A"/>
</dbReference>
<feature type="transmembrane region" description="Helical" evidence="1">
    <location>
        <begin position="20"/>
        <end position="41"/>
    </location>
</feature>
<feature type="transmembrane region" description="Helical" evidence="1">
    <location>
        <begin position="314"/>
        <end position="334"/>
    </location>
</feature>
<keyword evidence="1" id="KW-1133">Transmembrane helix</keyword>
<sequence>MTSNTLLRPRPAHGHHRVTYVELLFDLVFVFAITQVSHLLIKHFTLATAAECALLLLAVWWVWIFTAWVTNWIDPERSPVRAMLLVLTVVGLVLSAAIPRAFESRGLVFAGAYVAMQIGRTAFVVWAARGESSRMARSYERMLAWFAVAGVFWIAGGLAEGSARWILWIVALAIEIVSPSAGFWIPGVGRSATKDWSVEGGHMAERCGLFVMIALGESVLVTGATFAELAWTGATIAAFLASLVGSIAMWWLYFGTAADAGGERMAHSHDPGWLARLAYTYIHVLFVAGIVVSAAGDEFTLAHPTGHTDAKTAISVLGGTAIYLAGNLLFKWAIAGKVGHAHWISIVALGALALATSHLSPVMLMTATSAVLVALVIGEENKRPAG</sequence>
<dbReference type="AlphaFoldDB" id="A0A6M4H0B4"/>
<evidence type="ECO:0000313" key="3">
    <source>
        <dbReference type="Proteomes" id="UP000501534"/>
    </source>
</evidence>
<feature type="transmembrane region" description="Helical" evidence="1">
    <location>
        <begin position="233"/>
        <end position="253"/>
    </location>
</feature>
<dbReference type="PANTHER" id="PTHR36840">
    <property type="entry name" value="BLL5714 PROTEIN"/>
    <property type="match status" value="1"/>
</dbReference>
<feature type="transmembrane region" description="Helical" evidence="1">
    <location>
        <begin position="82"/>
        <end position="102"/>
    </location>
</feature>
<keyword evidence="1" id="KW-0472">Membrane</keyword>
<proteinExistence type="predicted"/>
<organism evidence="2 3">
    <name type="scientific">Usitatibacter rugosus</name>
    <dbReference type="NCBI Taxonomy" id="2732067"/>
    <lineage>
        <taxon>Bacteria</taxon>
        <taxon>Pseudomonadati</taxon>
        <taxon>Pseudomonadota</taxon>
        <taxon>Betaproteobacteria</taxon>
        <taxon>Nitrosomonadales</taxon>
        <taxon>Usitatibacteraceae</taxon>
        <taxon>Usitatibacter</taxon>
    </lineage>
</organism>